<dbReference type="Pfam" id="PF24208">
    <property type="entry name" value="Beta-tre_PLH30"/>
    <property type="match status" value="1"/>
</dbReference>
<dbReference type="InterPro" id="IPR026444">
    <property type="entry name" value="Secre_tail"/>
</dbReference>
<dbReference type="InterPro" id="IPR035992">
    <property type="entry name" value="Ricin_B-like_lectins"/>
</dbReference>
<dbReference type="Pfam" id="PF17957">
    <property type="entry name" value="Big_7"/>
    <property type="match status" value="1"/>
</dbReference>
<dbReference type="RefSeq" id="WP_102996242.1">
    <property type="nucleotide sequence ID" value="NZ_CP025938.1"/>
</dbReference>
<dbReference type="OrthoDB" id="9800925at2"/>
<reference evidence="6" key="1">
    <citation type="submission" date="2018-01" db="EMBL/GenBank/DDBJ databases">
        <title>Complete genome of Tamlana sp. UJ94.</title>
        <authorList>
            <person name="Jung J."/>
            <person name="Chung D."/>
            <person name="Bae S.S."/>
            <person name="Baek K."/>
        </authorList>
    </citation>
    <scope>NUCLEOTIDE SEQUENCE [LARGE SCALE GENOMIC DNA]</scope>
    <source>
        <strain evidence="6">UJ94</strain>
    </source>
</reference>
<evidence type="ECO:0000256" key="1">
    <source>
        <dbReference type="ARBA" id="ARBA00022729"/>
    </source>
</evidence>
<dbReference type="Gene3D" id="2.60.40.10">
    <property type="entry name" value="Immunoglobulins"/>
    <property type="match status" value="1"/>
</dbReference>
<accession>A0A2I7SK98</accession>
<evidence type="ECO:0000313" key="6">
    <source>
        <dbReference type="Proteomes" id="UP000236592"/>
    </source>
</evidence>
<dbReference type="EMBL" id="CP025938">
    <property type="protein sequence ID" value="AUS06284.1"/>
    <property type="molecule type" value="Genomic_DNA"/>
</dbReference>
<proteinExistence type="predicted"/>
<name>A0A2I7SK98_9FLAO</name>
<evidence type="ECO:0000313" key="5">
    <source>
        <dbReference type="EMBL" id="AUS06284.1"/>
    </source>
</evidence>
<feature type="domain" description="Endo-acting ulvan lyase beta-trefoil" evidence="4">
    <location>
        <begin position="595"/>
        <end position="722"/>
    </location>
</feature>
<dbReference type="CDD" id="cd00161">
    <property type="entry name" value="beta-trefoil_Ricin-like"/>
    <property type="match status" value="1"/>
</dbReference>
<protein>
    <submittedName>
        <fullName evidence="5">Uncharacterized protein</fullName>
    </submittedName>
</protein>
<dbReference type="Gene3D" id="2.80.10.50">
    <property type="match status" value="1"/>
</dbReference>
<evidence type="ECO:0000259" key="3">
    <source>
        <dbReference type="Pfam" id="PF18962"/>
    </source>
</evidence>
<evidence type="ECO:0000259" key="4">
    <source>
        <dbReference type="Pfam" id="PF24208"/>
    </source>
</evidence>
<feature type="domain" description="Secretion system C-terminal sorting" evidence="3">
    <location>
        <begin position="745"/>
        <end position="817"/>
    </location>
</feature>
<sequence length="818" mass="91792">MTKKLHLNLFFITFLLFSMSTKAQVTLESEVKITDLAMYFTGVQNQNSTRQAETEPYDYAYGSALSPHGDCIKTYKHYVFMTWYRGGKLDRHVMLTRYNTLTGAMKTIEFPHQHTGFKGKWWIGETHNTIAIGISPLNGTIHMVYDMHAYTNSGVFTNDYFRYTYSMPNTAELSDAEFTLDKFVKDPLDDDYKHCTMDGVRDAAHYDRFTYPQFFLNDDGELFLTARDGTSHDGAQAFIKYDANALKWGRFIHFNALGAGSKGETNNWSIYGSIKYVDGKVRAGFQRRLNNGSDKYQYQNGVYYAYSDDPTGASQWKNHKGEAMTLPLVKAEEVLVFEPGDYVATTAQNKVHIVSGFDWTVTDNGDVHIISRVKDNENNVTKNIHSYKPNGVSDFIISTDFTGAQELYASGDNVFVIGLNSSGRPFVDRTEGGTNLFTRVYEQTSGKRFRKGQVHISDGKLYYYLLENNTSDNDETQPTYLQIINLNVTQGPKPFEVNLVTPTNNQTFKEGENVQIYASATADTGEITKVEFLVDDFLVNADSTKPYLFDWTPSVIGSYKIKAVAYKTGGESITSSEITIEVTEVDKSDLTGDVFRLRNVATGKFLGDSGASAIPVSMYDSGEEQDKHWTFVKSGAYYNIDSETFGILRATGPTFSDGANAVVSTGKSAPAGDTDKVWTIHYNEIDDTFRFESKDNGRFLYHDANGNVTNISAPVTDLRSVWQAITTSVTLGTTNNESLLPSIKIYPNPTEDRFTIAFKNTSRIKNVEIYNIIGNLVYQKVPKSNVLQVKNKGFKTGVYLVKAFSEDNQTFTSKLIVK</sequence>
<gene>
    <name evidence="5" type="ORF">C1A40_12875</name>
</gene>
<dbReference type="InterPro" id="IPR013783">
    <property type="entry name" value="Ig-like_fold"/>
</dbReference>
<dbReference type="KEGG" id="taj:C1A40_12875"/>
<keyword evidence="1 2" id="KW-0732">Signal</keyword>
<dbReference type="Proteomes" id="UP000236592">
    <property type="component" value="Chromosome"/>
</dbReference>
<dbReference type="AlphaFoldDB" id="A0A2I7SK98"/>
<feature type="signal peptide" evidence="2">
    <location>
        <begin position="1"/>
        <end position="23"/>
    </location>
</feature>
<keyword evidence="6" id="KW-1185">Reference proteome</keyword>
<dbReference type="SUPFAM" id="SSF50370">
    <property type="entry name" value="Ricin B-like lectins"/>
    <property type="match status" value="1"/>
</dbReference>
<feature type="chain" id="PRO_5014397271" evidence="2">
    <location>
        <begin position="24"/>
        <end position="818"/>
    </location>
</feature>
<evidence type="ECO:0000256" key="2">
    <source>
        <dbReference type="SAM" id="SignalP"/>
    </source>
</evidence>
<dbReference type="Pfam" id="PF18962">
    <property type="entry name" value="Por_Secre_tail"/>
    <property type="match status" value="1"/>
</dbReference>
<dbReference type="InterPro" id="IPR057036">
    <property type="entry name" value="Beta-tre_PLH30"/>
</dbReference>
<dbReference type="NCBIfam" id="TIGR04183">
    <property type="entry name" value="Por_Secre_tail"/>
    <property type="match status" value="1"/>
</dbReference>
<organism evidence="5 6">
    <name type="scientific">Pseudotamlana carrageenivorans</name>
    <dbReference type="NCBI Taxonomy" id="2069432"/>
    <lineage>
        <taxon>Bacteria</taxon>
        <taxon>Pseudomonadati</taxon>
        <taxon>Bacteroidota</taxon>
        <taxon>Flavobacteriia</taxon>
        <taxon>Flavobacteriales</taxon>
        <taxon>Flavobacteriaceae</taxon>
        <taxon>Pseudotamlana</taxon>
    </lineage>
</organism>
<dbReference type="Pfam" id="PF15892">
    <property type="entry name" value="BNR_4"/>
    <property type="match status" value="1"/>
</dbReference>